<proteinExistence type="predicted"/>
<dbReference type="EMBL" id="BK059095">
    <property type="protein sequence ID" value="DAE29561.1"/>
    <property type="molecule type" value="Genomic_DNA"/>
</dbReference>
<accession>A0A8S5REQ9</accession>
<keyword evidence="1" id="KW-1133">Transmembrane helix</keyword>
<feature type="transmembrane region" description="Helical" evidence="1">
    <location>
        <begin position="12"/>
        <end position="33"/>
    </location>
</feature>
<organism evidence="2">
    <name type="scientific">virus sp. ctkyY8</name>
    <dbReference type="NCBI Taxonomy" id="2827995"/>
    <lineage>
        <taxon>Viruses</taxon>
    </lineage>
</organism>
<evidence type="ECO:0000256" key="1">
    <source>
        <dbReference type="SAM" id="Phobius"/>
    </source>
</evidence>
<keyword evidence="1" id="KW-0472">Membrane</keyword>
<reference evidence="2" key="1">
    <citation type="journal article" date="2021" name="Proc. Natl. Acad. Sci. U.S.A.">
        <title>A Catalog of Tens of Thousands of Viruses from Human Metagenomes Reveals Hidden Associations with Chronic Diseases.</title>
        <authorList>
            <person name="Tisza M.J."/>
            <person name="Buck C.B."/>
        </authorList>
    </citation>
    <scope>NUCLEOTIDE SEQUENCE</scope>
    <source>
        <strain evidence="2">CtkyY8</strain>
    </source>
</reference>
<protein>
    <submittedName>
        <fullName evidence="2">Uncharacterized protein</fullName>
    </submittedName>
</protein>
<evidence type="ECO:0000313" key="2">
    <source>
        <dbReference type="EMBL" id="DAE29561.1"/>
    </source>
</evidence>
<sequence>MVPSDMLSHFGWTQTIILIHSFMWIWTLSNLAMQNKFEMAIRQVFLLVLQRLNI</sequence>
<keyword evidence="1" id="KW-0812">Transmembrane</keyword>
<name>A0A8S5REQ9_9VIRU</name>